<evidence type="ECO:0000313" key="1">
    <source>
        <dbReference type="EMBL" id="QNK01379.1"/>
    </source>
</evidence>
<keyword evidence="2" id="KW-1185">Reference proteome</keyword>
<sequence>MLDFDGVLHAADAGADTYFTSLSELESVLRDLRCVDVVIVSSWRHIHSLDKLRTFFSQDLRHRIVGVTPDIAPAAGSDDRGSRQREIEAWLARIEGPGLPWVALDDVASLYDPGAPVLVTPNGFGHFEAAALRAALSDPVAFGRRCASAC</sequence>
<dbReference type="Proteomes" id="UP000515873">
    <property type="component" value="Chromosome"/>
</dbReference>
<reference evidence="1 2" key="1">
    <citation type="submission" date="2020-08" db="EMBL/GenBank/DDBJ databases">
        <title>Dyella sp. G9 isolated from forest soil.</title>
        <authorList>
            <person name="Fu J."/>
            <person name="Qiu L."/>
        </authorList>
    </citation>
    <scope>NUCLEOTIDE SEQUENCE [LARGE SCALE GENOMIC DNA]</scope>
    <source>
        <strain evidence="1 2">G9</strain>
    </source>
</reference>
<protein>
    <submittedName>
        <fullName evidence="1">Uncharacterized protein</fullName>
    </submittedName>
</protein>
<gene>
    <name evidence="1" type="ORF">H8F01_20455</name>
</gene>
<dbReference type="KEGG" id="dtl:H8F01_20455"/>
<accession>A0A7G8Q3M1</accession>
<organism evidence="1 2">
    <name type="scientific">Dyella telluris</name>
    <dbReference type="NCBI Taxonomy" id="2763498"/>
    <lineage>
        <taxon>Bacteria</taxon>
        <taxon>Pseudomonadati</taxon>
        <taxon>Pseudomonadota</taxon>
        <taxon>Gammaproteobacteria</taxon>
        <taxon>Lysobacterales</taxon>
        <taxon>Rhodanobacteraceae</taxon>
        <taxon>Dyella</taxon>
    </lineage>
</organism>
<name>A0A7G8Q3M1_9GAMM</name>
<dbReference type="EMBL" id="CP060412">
    <property type="protein sequence ID" value="QNK01379.1"/>
    <property type="molecule type" value="Genomic_DNA"/>
</dbReference>
<dbReference type="RefSeq" id="WP_187056841.1">
    <property type="nucleotide sequence ID" value="NZ_CP060412.1"/>
</dbReference>
<dbReference type="Pfam" id="PF18143">
    <property type="entry name" value="HAD_SAK_2"/>
    <property type="match status" value="1"/>
</dbReference>
<proteinExistence type="predicted"/>
<evidence type="ECO:0000313" key="2">
    <source>
        <dbReference type="Proteomes" id="UP000515873"/>
    </source>
</evidence>
<dbReference type="AlphaFoldDB" id="A0A7G8Q3M1"/>